<evidence type="ECO:0000313" key="2">
    <source>
        <dbReference type="EMBL" id="MBB4932988.1"/>
    </source>
</evidence>
<evidence type="ECO:0000313" key="3">
    <source>
        <dbReference type="Proteomes" id="UP000523007"/>
    </source>
</evidence>
<dbReference type="AlphaFoldDB" id="A0A7W7RJ70"/>
<keyword evidence="1" id="KW-0812">Transmembrane</keyword>
<keyword evidence="1" id="KW-1133">Transmembrane helix</keyword>
<reference evidence="2 3" key="1">
    <citation type="submission" date="2020-08" db="EMBL/GenBank/DDBJ databases">
        <title>Sequencing the genomes of 1000 actinobacteria strains.</title>
        <authorList>
            <person name="Klenk H.-P."/>
        </authorList>
    </citation>
    <scope>NUCLEOTIDE SEQUENCE [LARGE SCALE GENOMIC DNA]</scope>
    <source>
        <strain evidence="2 3">DSM 102030</strain>
    </source>
</reference>
<evidence type="ECO:0000256" key="1">
    <source>
        <dbReference type="SAM" id="Phobius"/>
    </source>
</evidence>
<dbReference type="Proteomes" id="UP000523007">
    <property type="component" value="Unassembled WGS sequence"/>
</dbReference>
<proteinExistence type="predicted"/>
<comment type="caution">
    <text evidence="2">The sequence shown here is derived from an EMBL/GenBank/DDBJ whole genome shotgun (WGS) entry which is preliminary data.</text>
</comment>
<protein>
    <submittedName>
        <fullName evidence="2">Uncharacterized protein</fullName>
    </submittedName>
</protein>
<dbReference type="EMBL" id="JACHJT010000001">
    <property type="protein sequence ID" value="MBB4932988.1"/>
    <property type="molecule type" value="Genomic_DNA"/>
</dbReference>
<name>A0A7W7RJ70_9ACTN</name>
<feature type="transmembrane region" description="Helical" evidence="1">
    <location>
        <begin position="64"/>
        <end position="82"/>
    </location>
</feature>
<accession>A0A7W7RJ70</accession>
<organism evidence="2 3">
    <name type="scientific">Lipingzhangella halophila</name>
    <dbReference type="NCBI Taxonomy" id="1783352"/>
    <lineage>
        <taxon>Bacteria</taxon>
        <taxon>Bacillati</taxon>
        <taxon>Actinomycetota</taxon>
        <taxon>Actinomycetes</taxon>
        <taxon>Streptosporangiales</taxon>
        <taxon>Nocardiopsidaceae</taxon>
        <taxon>Lipingzhangella</taxon>
    </lineage>
</organism>
<sequence length="175" mass="19274">MPLTVLCALAAQLTMQWAMRRAEHPLSLNAANLVSDPDEQRRLYALLLEQGTFHWFVRTELIDLLWALSLAAALVWVTTAVGRGHPQGSRWRRLALATVPLAVVVPAIDLVENAFSLTMLADPDGFADWLAPTHAAVSRTKLTGLAIVLPYYGLHAVVLGVRALSTPHRRERVRG</sequence>
<keyword evidence="1" id="KW-0472">Membrane</keyword>
<keyword evidence="3" id="KW-1185">Reference proteome</keyword>
<feature type="transmembrane region" description="Helical" evidence="1">
    <location>
        <begin position="94"/>
        <end position="111"/>
    </location>
</feature>
<gene>
    <name evidence="2" type="ORF">F4561_003808</name>
</gene>
<dbReference type="RefSeq" id="WP_184580677.1">
    <property type="nucleotide sequence ID" value="NZ_JACHJT010000001.1"/>
</dbReference>
<feature type="transmembrane region" description="Helical" evidence="1">
    <location>
        <begin position="142"/>
        <end position="164"/>
    </location>
</feature>